<comment type="similarity">
    <text evidence="1">Belongs to the aldo/keto reductase family.</text>
</comment>
<dbReference type="InterPro" id="IPR020471">
    <property type="entry name" value="AKR"/>
</dbReference>
<gene>
    <name evidence="9" type="ORF">LENED_002667</name>
</gene>
<dbReference type="Pfam" id="PF00248">
    <property type="entry name" value="Aldo_ket_red"/>
    <property type="match status" value="1"/>
</dbReference>
<proteinExistence type="inferred from homology"/>
<dbReference type="PIRSF" id="PIRSF000097">
    <property type="entry name" value="AKR"/>
    <property type="match status" value="1"/>
</dbReference>
<evidence type="ECO:0000256" key="3">
    <source>
        <dbReference type="ARBA" id="ARBA00023002"/>
    </source>
</evidence>
<feature type="domain" description="NADP-dependent oxidoreductase" evidence="8">
    <location>
        <begin position="23"/>
        <end position="189"/>
    </location>
</feature>
<dbReference type="InterPro" id="IPR036812">
    <property type="entry name" value="NAD(P)_OxRdtase_dom_sf"/>
</dbReference>
<organism evidence="9 10">
    <name type="scientific">Lentinula edodes</name>
    <name type="common">Shiitake mushroom</name>
    <name type="synonym">Lentinus edodes</name>
    <dbReference type="NCBI Taxonomy" id="5353"/>
    <lineage>
        <taxon>Eukaryota</taxon>
        <taxon>Fungi</taxon>
        <taxon>Dikarya</taxon>
        <taxon>Basidiomycota</taxon>
        <taxon>Agaricomycotina</taxon>
        <taxon>Agaricomycetes</taxon>
        <taxon>Agaricomycetidae</taxon>
        <taxon>Agaricales</taxon>
        <taxon>Marasmiineae</taxon>
        <taxon>Omphalotaceae</taxon>
        <taxon>Lentinula</taxon>
    </lineage>
</organism>
<evidence type="ECO:0000256" key="4">
    <source>
        <dbReference type="PIRSR" id="PIRSR000097-1"/>
    </source>
</evidence>
<evidence type="ECO:0000256" key="5">
    <source>
        <dbReference type="PIRSR" id="PIRSR000097-2"/>
    </source>
</evidence>
<comment type="caution">
    <text evidence="9">The sequence shown here is derived from an EMBL/GenBank/DDBJ whole genome shotgun (WGS) entry which is preliminary data.</text>
</comment>
<dbReference type="InterPro" id="IPR044494">
    <property type="entry name" value="AKR3C2/3"/>
</dbReference>
<keyword evidence="3" id="KW-0560">Oxidoreductase</keyword>
<keyword evidence="2" id="KW-0521">NADP</keyword>
<dbReference type="PRINTS" id="PR00069">
    <property type="entry name" value="ALDKETRDTASE"/>
</dbReference>
<dbReference type="Proteomes" id="UP000188533">
    <property type="component" value="Unassembled WGS sequence"/>
</dbReference>
<keyword evidence="7" id="KW-1133">Transmembrane helix</keyword>
<name>A0A1Q3E1H8_LENED</name>
<dbReference type="SUPFAM" id="SSF51430">
    <property type="entry name" value="NAD(P)-linked oxidoreductase"/>
    <property type="match status" value="1"/>
</dbReference>
<dbReference type="PANTHER" id="PTHR43827:SF3">
    <property type="entry name" value="NADP-DEPENDENT OXIDOREDUCTASE DOMAIN-CONTAINING PROTEIN"/>
    <property type="match status" value="1"/>
</dbReference>
<evidence type="ECO:0000259" key="8">
    <source>
        <dbReference type="Pfam" id="PF00248"/>
    </source>
</evidence>
<evidence type="ECO:0000256" key="1">
    <source>
        <dbReference type="ARBA" id="ARBA00007905"/>
    </source>
</evidence>
<keyword evidence="10" id="KW-1185">Reference proteome</keyword>
<accession>A0A1Q3E1H8</accession>
<dbReference type="AlphaFoldDB" id="A0A1Q3E1H8"/>
<feature type="site" description="Lowers pKa of active site Tyr" evidence="6">
    <location>
        <position position="76"/>
    </location>
</feature>
<evidence type="ECO:0000256" key="7">
    <source>
        <dbReference type="SAM" id="Phobius"/>
    </source>
</evidence>
<evidence type="ECO:0000313" key="9">
    <source>
        <dbReference type="EMBL" id="GAW01093.1"/>
    </source>
</evidence>
<sequence length="307" mass="34020">MPLEPIPLNDGNKIPSIAYGTGSKMKFHDITQYIEQAIETGFSHIDTAVFYKTEKFVGRAIKESGLARSELFVTTKYFGEVPVQKSVRESLKNLGLHYLDLYLIHQPRIIPNLVKTWKEFEKVQQDGLAKSIGVSNVVDVQQLENLIKFSRIKPAVNQIRLHPYNYHEMKPVMDACAKHNIVVEAYSSLSPITTYPGGPVDVPLKAAAQRIGATPTQVVFLWVKAKGAVIVTTTTTKAHMEEYLAVADLPSLTKEEVIAIDTAGAQGPPSDIVTKLRATNTKEKILVALVVMMFGVYGLSMFGRMCQ</sequence>
<dbReference type="EMBL" id="BDGU01000051">
    <property type="protein sequence ID" value="GAW01093.1"/>
    <property type="molecule type" value="Genomic_DNA"/>
</dbReference>
<dbReference type="InterPro" id="IPR023210">
    <property type="entry name" value="NADP_OxRdtase_dom"/>
</dbReference>
<evidence type="ECO:0000313" key="10">
    <source>
        <dbReference type="Proteomes" id="UP000188533"/>
    </source>
</evidence>
<reference evidence="9 10" key="1">
    <citation type="submission" date="2016-08" db="EMBL/GenBank/DDBJ databases">
        <authorList>
            <consortium name="Lentinula edodes genome sequencing consortium"/>
            <person name="Sakamoto Y."/>
            <person name="Nakade K."/>
            <person name="Sato S."/>
            <person name="Yoshida Y."/>
            <person name="Miyazaki K."/>
            <person name="Natsume S."/>
            <person name="Konno N."/>
        </authorList>
    </citation>
    <scope>NUCLEOTIDE SEQUENCE [LARGE SCALE GENOMIC DNA]</scope>
    <source>
        <strain evidence="9 10">NBRC 111202</strain>
    </source>
</reference>
<reference evidence="9 10" key="2">
    <citation type="submission" date="2017-02" db="EMBL/GenBank/DDBJ databases">
        <title>A genome survey and senescence transcriptome analysis in Lentinula edodes.</title>
        <authorList>
            <person name="Sakamoto Y."/>
            <person name="Nakade K."/>
            <person name="Sato S."/>
            <person name="Yoshida Y."/>
            <person name="Miyazaki K."/>
            <person name="Natsume S."/>
            <person name="Konno N."/>
        </authorList>
    </citation>
    <scope>NUCLEOTIDE SEQUENCE [LARGE SCALE GENOMIC DNA]</scope>
    <source>
        <strain evidence="9 10">NBRC 111202</strain>
    </source>
</reference>
<keyword evidence="7" id="KW-0472">Membrane</keyword>
<evidence type="ECO:0000256" key="6">
    <source>
        <dbReference type="PIRSR" id="PIRSR000097-3"/>
    </source>
</evidence>
<feature type="binding site" evidence="5">
    <location>
        <position position="105"/>
    </location>
    <ligand>
        <name>substrate</name>
    </ligand>
</feature>
<protein>
    <submittedName>
        <fullName evidence="9">Aldo ketoreductase</fullName>
    </submittedName>
</protein>
<feature type="transmembrane region" description="Helical" evidence="7">
    <location>
        <begin position="285"/>
        <end position="303"/>
    </location>
</feature>
<dbReference type="Gene3D" id="3.20.20.100">
    <property type="entry name" value="NADP-dependent oxidoreductase domain"/>
    <property type="match status" value="1"/>
</dbReference>
<dbReference type="PANTHER" id="PTHR43827">
    <property type="entry name" value="2,5-DIKETO-D-GLUCONIC ACID REDUCTASE"/>
    <property type="match status" value="1"/>
</dbReference>
<dbReference type="GO" id="GO:0016616">
    <property type="term" value="F:oxidoreductase activity, acting on the CH-OH group of donors, NAD or NADP as acceptor"/>
    <property type="evidence" value="ECO:0007669"/>
    <property type="project" value="UniProtKB-ARBA"/>
</dbReference>
<dbReference type="GO" id="GO:0016652">
    <property type="term" value="F:oxidoreductase activity, acting on NAD(P)H as acceptor"/>
    <property type="evidence" value="ECO:0007669"/>
    <property type="project" value="InterPro"/>
</dbReference>
<evidence type="ECO:0000256" key="2">
    <source>
        <dbReference type="ARBA" id="ARBA00022857"/>
    </source>
</evidence>
<dbReference type="CDD" id="cd19120">
    <property type="entry name" value="AKR_AKR3C2-3"/>
    <property type="match status" value="1"/>
</dbReference>
<dbReference type="STRING" id="5353.A0A1Q3E1H8"/>
<keyword evidence="7" id="KW-0812">Transmembrane</keyword>
<feature type="active site" description="Proton donor" evidence="4">
    <location>
        <position position="51"/>
    </location>
</feature>